<organism evidence="3 4">
    <name type="scientific">Peteryoungia algae</name>
    <dbReference type="NCBI Taxonomy" id="2919917"/>
    <lineage>
        <taxon>Bacteria</taxon>
        <taxon>Pseudomonadati</taxon>
        <taxon>Pseudomonadota</taxon>
        <taxon>Alphaproteobacteria</taxon>
        <taxon>Hyphomicrobiales</taxon>
        <taxon>Rhizobiaceae</taxon>
        <taxon>Peteryoungia</taxon>
    </lineage>
</organism>
<dbReference type="PANTHER" id="PTHR37549:SF1">
    <property type="entry name" value="LIPOPROTEIN LPRI"/>
    <property type="match status" value="1"/>
</dbReference>
<gene>
    <name evidence="3" type="ORF">MKJ03_13915</name>
</gene>
<feature type="domain" description="Lysozyme inhibitor LprI-like N-terminal" evidence="2">
    <location>
        <begin position="37"/>
        <end position="111"/>
    </location>
</feature>
<dbReference type="InterPro" id="IPR052755">
    <property type="entry name" value="Lysozyme_Inhibitor_LprI"/>
</dbReference>
<feature type="signal peptide" evidence="1">
    <location>
        <begin position="1"/>
        <end position="30"/>
    </location>
</feature>
<dbReference type="PANTHER" id="PTHR37549">
    <property type="entry name" value="LIPOPROTEIN LPRI"/>
    <property type="match status" value="1"/>
</dbReference>
<protein>
    <submittedName>
        <fullName evidence="3">Lysozyme inhibitor LprI family protein</fullName>
    </submittedName>
</protein>
<reference evidence="3 4" key="1">
    <citation type="submission" date="2022-03" db="EMBL/GenBank/DDBJ databases">
        <title>Rhizobium SSM4.3 sp. nov., isolated from Sediment (Gouqi Island).</title>
        <authorList>
            <person name="Chen G."/>
        </authorList>
    </citation>
    <scope>NUCLEOTIDE SEQUENCE [LARGE SCALE GENOMIC DNA]</scope>
    <source>
        <strain evidence="3 4">SSM4.3</strain>
    </source>
</reference>
<comment type="caution">
    <text evidence="3">The sequence shown here is derived from an EMBL/GenBank/DDBJ whole genome shotgun (WGS) entry which is preliminary data.</text>
</comment>
<feature type="chain" id="PRO_5047135311" evidence="1">
    <location>
        <begin position="31"/>
        <end position="136"/>
    </location>
</feature>
<dbReference type="EMBL" id="JALAYX010000003">
    <property type="protein sequence ID" value="MCJ8239427.1"/>
    <property type="molecule type" value="Genomic_DNA"/>
</dbReference>
<keyword evidence="4" id="KW-1185">Reference proteome</keyword>
<name>A0ABT0D208_9HYPH</name>
<keyword evidence="1" id="KW-0732">Signal</keyword>
<dbReference type="InterPro" id="IPR009739">
    <property type="entry name" value="LprI-like_N"/>
</dbReference>
<evidence type="ECO:0000313" key="4">
    <source>
        <dbReference type="Proteomes" id="UP001522662"/>
    </source>
</evidence>
<dbReference type="Pfam" id="PF07007">
    <property type="entry name" value="LprI"/>
    <property type="match status" value="1"/>
</dbReference>
<sequence>MWKISAVGAAAASLLATMVTVTALPAPAQAASFSCRAAGLAADEAAICQNIDLNDMDVRMATTFELLREVLPMGSRGALETAQIEWLEERRACGASLDCLAAAYASRMAELRSGVGEVLSLIEGAAPSNDAIPSTP</sequence>
<dbReference type="Proteomes" id="UP001522662">
    <property type="component" value="Unassembled WGS sequence"/>
</dbReference>
<evidence type="ECO:0000256" key="1">
    <source>
        <dbReference type="SAM" id="SignalP"/>
    </source>
</evidence>
<evidence type="ECO:0000313" key="3">
    <source>
        <dbReference type="EMBL" id="MCJ8239427.1"/>
    </source>
</evidence>
<dbReference type="PROSITE" id="PS51257">
    <property type="entry name" value="PROKAR_LIPOPROTEIN"/>
    <property type="match status" value="1"/>
</dbReference>
<proteinExistence type="predicted"/>
<evidence type="ECO:0000259" key="2">
    <source>
        <dbReference type="Pfam" id="PF07007"/>
    </source>
</evidence>
<accession>A0ABT0D208</accession>
<dbReference type="RefSeq" id="WP_229576436.1">
    <property type="nucleotide sequence ID" value="NZ_CP128477.1"/>
</dbReference>